<dbReference type="EMBL" id="UOGK01000326">
    <property type="protein sequence ID" value="VAX40044.1"/>
    <property type="molecule type" value="Genomic_DNA"/>
</dbReference>
<protein>
    <recommendedName>
        <fullName evidence="2">Ice-binding protein C-terminal domain-containing protein</fullName>
    </recommendedName>
</protein>
<dbReference type="Pfam" id="PF07589">
    <property type="entry name" value="PEP-CTERM"/>
    <property type="match status" value="1"/>
</dbReference>
<keyword evidence="1" id="KW-1133">Transmembrane helix</keyword>
<dbReference type="InterPro" id="IPR013424">
    <property type="entry name" value="Ice-binding_C"/>
</dbReference>
<reference evidence="3" key="1">
    <citation type="submission" date="2018-06" db="EMBL/GenBank/DDBJ databases">
        <authorList>
            <person name="Zhirakovskaya E."/>
        </authorList>
    </citation>
    <scope>NUCLEOTIDE SEQUENCE</scope>
</reference>
<evidence type="ECO:0000256" key="1">
    <source>
        <dbReference type="SAM" id="Phobius"/>
    </source>
</evidence>
<organism evidence="3">
    <name type="scientific">hydrothermal vent metagenome</name>
    <dbReference type="NCBI Taxonomy" id="652676"/>
    <lineage>
        <taxon>unclassified sequences</taxon>
        <taxon>metagenomes</taxon>
        <taxon>ecological metagenomes</taxon>
    </lineage>
</organism>
<evidence type="ECO:0000259" key="2">
    <source>
        <dbReference type="Pfam" id="PF07589"/>
    </source>
</evidence>
<dbReference type="InterPro" id="IPR017756">
    <property type="entry name" value="TM_Gly-Cys-Arg_CS"/>
</dbReference>
<keyword evidence="1" id="KW-0812">Transmembrane</keyword>
<name>A0A3B1DV58_9ZZZZ</name>
<sequence>MLGTDGNNGPWQWGGTMTHNWYAAMAAGDYDTTYEVYVGDAATGQPLDGYTADQVTLLFTAIPAPGTLAVLGLGSIGLLRRRRGGC</sequence>
<feature type="transmembrane region" description="Helical" evidence="1">
    <location>
        <begin position="57"/>
        <end position="79"/>
    </location>
</feature>
<accession>A0A3B1DV58</accession>
<keyword evidence="1" id="KW-0472">Membrane</keyword>
<proteinExistence type="predicted"/>
<dbReference type="AlphaFoldDB" id="A0A3B1DV58"/>
<dbReference type="NCBIfam" id="TIGR02595">
    <property type="entry name" value="PEP_CTERM"/>
    <property type="match status" value="1"/>
</dbReference>
<gene>
    <name evidence="3" type="ORF">MNBD_PLANCTO03-2202</name>
</gene>
<evidence type="ECO:0000313" key="3">
    <source>
        <dbReference type="EMBL" id="VAX40044.1"/>
    </source>
</evidence>
<dbReference type="NCBIfam" id="TIGR03382">
    <property type="entry name" value="GC_trans_RRR"/>
    <property type="match status" value="1"/>
</dbReference>
<feature type="domain" description="Ice-binding protein C-terminal" evidence="2">
    <location>
        <begin position="61"/>
        <end position="83"/>
    </location>
</feature>